<dbReference type="InterPro" id="IPR000276">
    <property type="entry name" value="GPCR_Rhodpsn"/>
</dbReference>
<dbReference type="GO" id="GO:0004930">
    <property type="term" value="F:G protein-coupled receptor activity"/>
    <property type="evidence" value="ECO:0007669"/>
    <property type="project" value="InterPro"/>
</dbReference>
<feature type="transmembrane region" description="Helical" evidence="5">
    <location>
        <begin position="43"/>
        <end position="63"/>
    </location>
</feature>
<evidence type="ECO:0000256" key="3">
    <source>
        <dbReference type="ARBA" id="ARBA00022989"/>
    </source>
</evidence>
<feature type="domain" description="G-protein coupled receptors family 1 profile" evidence="6">
    <location>
        <begin position="1"/>
        <end position="92"/>
    </location>
</feature>
<dbReference type="SUPFAM" id="SSF81321">
    <property type="entry name" value="Family A G protein-coupled receptor-like"/>
    <property type="match status" value="1"/>
</dbReference>
<name>A0A814AF05_9BILA</name>
<evidence type="ECO:0000256" key="1">
    <source>
        <dbReference type="ARBA" id="ARBA00004370"/>
    </source>
</evidence>
<comment type="subcellular location">
    <subcellularLocation>
        <location evidence="1">Membrane</location>
    </subcellularLocation>
</comment>
<protein>
    <recommendedName>
        <fullName evidence="6">G-protein coupled receptors family 1 profile domain-containing protein</fullName>
    </recommendedName>
</protein>
<reference evidence="7" key="1">
    <citation type="submission" date="2021-02" db="EMBL/GenBank/DDBJ databases">
        <authorList>
            <person name="Nowell W R."/>
        </authorList>
    </citation>
    <scope>NUCLEOTIDE SEQUENCE</scope>
</reference>
<dbReference type="Gene3D" id="1.20.1070.10">
    <property type="entry name" value="Rhodopsin 7-helix transmembrane proteins"/>
    <property type="match status" value="1"/>
</dbReference>
<keyword evidence="4 5" id="KW-0472">Membrane</keyword>
<organism evidence="7 8">
    <name type="scientific">Rotaria sordida</name>
    <dbReference type="NCBI Taxonomy" id="392033"/>
    <lineage>
        <taxon>Eukaryota</taxon>
        <taxon>Metazoa</taxon>
        <taxon>Spiralia</taxon>
        <taxon>Gnathifera</taxon>
        <taxon>Rotifera</taxon>
        <taxon>Eurotatoria</taxon>
        <taxon>Bdelloidea</taxon>
        <taxon>Philodinida</taxon>
        <taxon>Philodinidae</taxon>
        <taxon>Rotaria</taxon>
    </lineage>
</organism>
<feature type="transmembrane region" description="Helical" evidence="5">
    <location>
        <begin position="69"/>
        <end position="87"/>
    </location>
</feature>
<dbReference type="Proteomes" id="UP000663864">
    <property type="component" value="Unassembled WGS sequence"/>
</dbReference>
<dbReference type="InterPro" id="IPR017452">
    <property type="entry name" value="GPCR_Rhodpsn_7TM"/>
</dbReference>
<proteinExistence type="predicted"/>
<evidence type="ECO:0000256" key="5">
    <source>
        <dbReference type="SAM" id="Phobius"/>
    </source>
</evidence>
<evidence type="ECO:0000256" key="2">
    <source>
        <dbReference type="ARBA" id="ARBA00022692"/>
    </source>
</evidence>
<sequence>MKNINYEEYIRKHISNTLRDKQIQRLHRLYEDYRFVIATEASLIIYFIAWTPYSIIAFVQIFGNNFSLYHPWFMTICALLAKLSMNVNPIIYTIILKNQEVTVVTLHEELF</sequence>
<dbReference type="PROSITE" id="PS50262">
    <property type="entry name" value="G_PROTEIN_RECEP_F1_2"/>
    <property type="match status" value="1"/>
</dbReference>
<comment type="caution">
    <text evidence="7">The sequence shown here is derived from an EMBL/GenBank/DDBJ whole genome shotgun (WGS) entry which is preliminary data.</text>
</comment>
<keyword evidence="3 5" id="KW-1133">Transmembrane helix</keyword>
<dbReference type="AlphaFoldDB" id="A0A814AF05"/>
<evidence type="ECO:0000259" key="6">
    <source>
        <dbReference type="PROSITE" id="PS50262"/>
    </source>
</evidence>
<keyword evidence="2 5" id="KW-0812">Transmembrane</keyword>
<gene>
    <name evidence="7" type="ORF">ZHD862_LOCUS7930</name>
</gene>
<accession>A0A814AF05</accession>
<evidence type="ECO:0000313" key="8">
    <source>
        <dbReference type="Proteomes" id="UP000663864"/>
    </source>
</evidence>
<evidence type="ECO:0000256" key="4">
    <source>
        <dbReference type="ARBA" id="ARBA00023136"/>
    </source>
</evidence>
<dbReference type="Pfam" id="PF00001">
    <property type="entry name" value="7tm_1"/>
    <property type="match status" value="1"/>
</dbReference>
<evidence type="ECO:0000313" key="7">
    <source>
        <dbReference type="EMBL" id="CAF0911793.1"/>
    </source>
</evidence>
<dbReference type="EMBL" id="CAJNOT010000249">
    <property type="protein sequence ID" value="CAF0911793.1"/>
    <property type="molecule type" value="Genomic_DNA"/>
</dbReference>
<dbReference type="GO" id="GO:0016020">
    <property type="term" value="C:membrane"/>
    <property type="evidence" value="ECO:0007669"/>
    <property type="project" value="UniProtKB-SubCell"/>
</dbReference>